<dbReference type="EMBL" id="UZAU01000717">
    <property type="status" value="NOT_ANNOTATED_CDS"/>
    <property type="molecule type" value="Genomic_DNA"/>
</dbReference>
<dbReference type="EnsemblPlants" id="evm.model.08.1831">
    <property type="protein sequence ID" value="cds.evm.model.08.1831"/>
    <property type="gene ID" value="evm.TU.08.1831"/>
</dbReference>
<dbReference type="Gramene" id="evm.model.08.1831">
    <property type="protein sequence ID" value="cds.evm.model.08.1831"/>
    <property type="gene ID" value="evm.TU.08.1831"/>
</dbReference>
<evidence type="ECO:0000313" key="2">
    <source>
        <dbReference type="Proteomes" id="UP000596661"/>
    </source>
</evidence>
<reference evidence="1" key="1">
    <citation type="submission" date="2018-11" db="EMBL/GenBank/DDBJ databases">
        <authorList>
            <person name="Grassa J C."/>
        </authorList>
    </citation>
    <scope>NUCLEOTIDE SEQUENCE [LARGE SCALE GENOMIC DNA]</scope>
</reference>
<accession>A0A803Q9Y0</accession>
<sequence>MEYRIKRLEEGSQVKAIVKLKNNTVQREVVAEPEDNIDQMEVLEGSRQASLEDGAELWSKLGYERLKLNIDSALFDEDERYSFGGVVRDHKGWVVAWDCRTVDWASYIPKNVKAPMTLKNCYHG</sequence>
<dbReference type="Proteomes" id="UP000596661">
    <property type="component" value="Chromosome 8"/>
</dbReference>
<proteinExistence type="predicted"/>
<organism evidence="1 2">
    <name type="scientific">Cannabis sativa</name>
    <name type="common">Hemp</name>
    <name type="synonym">Marijuana</name>
    <dbReference type="NCBI Taxonomy" id="3483"/>
    <lineage>
        <taxon>Eukaryota</taxon>
        <taxon>Viridiplantae</taxon>
        <taxon>Streptophyta</taxon>
        <taxon>Embryophyta</taxon>
        <taxon>Tracheophyta</taxon>
        <taxon>Spermatophyta</taxon>
        <taxon>Magnoliopsida</taxon>
        <taxon>eudicotyledons</taxon>
        <taxon>Gunneridae</taxon>
        <taxon>Pentapetalae</taxon>
        <taxon>rosids</taxon>
        <taxon>fabids</taxon>
        <taxon>Rosales</taxon>
        <taxon>Cannabaceae</taxon>
        <taxon>Cannabis</taxon>
    </lineage>
</organism>
<keyword evidence="2" id="KW-1185">Reference proteome</keyword>
<reference evidence="1" key="2">
    <citation type="submission" date="2021-03" db="UniProtKB">
        <authorList>
            <consortium name="EnsemblPlants"/>
        </authorList>
    </citation>
    <scope>IDENTIFICATION</scope>
</reference>
<dbReference type="AlphaFoldDB" id="A0A803Q9Y0"/>
<evidence type="ECO:0000313" key="1">
    <source>
        <dbReference type="EnsemblPlants" id="cds.evm.model.08.1831"/>
    </source>
</evidence>
<name>A0A803Q9Y0_CANSA</name>
<protein>
    <submittedName>
        <fullName evidence="1">Uncharacterized protein</fullName>
    </submittedName>
</protein>